<dbReference type="EMBL" id="KZ084116">
    <property type="protein sequence ID" value="OSD00743.1"/>
    <property type="molecule type" value="Genomic_DNA"/>
</dbReference>
<dbReference type="InterPro" id="IPR004045">
    <property type="entry name" value="Glutathione_S-Trfase_N"/>
</dbReference>
<dbReference type="InterPro" id="IPR004046">
    <property type="entry name" value="GST_C"/>
</dbReference>
<organism evidence="9 10">
    <name type="scientific">Trametes coccinea (strain BRFM310)</name>
    <name type="common">Pycnoporus coccineus</name>
    <dbReference type="NCBI Taxonomy" id="1353009"/>
    <lineage>
        <taxon>Eukaryota</taxon>
        <taxon>Fungi</taxon>
        <taxon>Dikarya</taxon>
        <taxon>Basidiomycota</taxon>
        <taxon>Agaricomycotina</taxon>
        <taxon>Agaricomycetes</taxon>
        <taxon>Polyporales</taxon>
        <taxon>Polyporaceae</taxon>
        <taxon>Trametes</taxon>
    </lineage>
</organism>
<evidence type="ECO:0000256" key="5">
    <source>
        <dbReference type="ARBA" id="ARBA00060024"/>
    </source>
</evidence>
<dbReference type="GO" id="GO:0004364">
    <property type="term" value="F:glutathione transferase activity"/>
    <property type="evidence" value="ECO:0007669"/>
    <property type="project" value="UniProtKB-EC"/>
</dbReference>
<feature type="domain" description="GST N-terminal" evidence="7">
    <location>
        <begin position="4"/>
        <end position="88"/>
    </location>
</feature>
<dbReference type="EC" id="2.5.1.18" evidence="2"/>
<keyword evidence="10" id="KW-1185">Reference proteome</keyword>
<reference evidence="9 10" key="1">
    <citation type="journal article" date="2015" name="Biotechnol. Biofuels">
        <title>Enhanced degradation of softwood versus hardwood by the white-rot fungus Pycnoporus coccineus.</title>
        <authorList>
            <person name="Couturier M."/>
            <person name="Navarro D."/>
            <person name="Chevret D."/>
            <person name="Henrissat B."/>
            <person name="Piumi F."/>
            <person name="Ruiz-Duenas F.J."/>
            <person name="Martinez A.T."/>
            <person name="Grigoriev I.V."/>
            <person name="Riley R."/>
            <person name="Lipzen A."/>
            <person name="Berrin J.G."/>
            <person name="Master E.R."/>
            <person name="Rosso M.N."/>
        </authorList>
    </citation>
    <scope>NUCLEOTIDE SEQUENCE [LARGE SCALE GENOMIC DNA]</scope>
    <source>
        <strain evidence="9 10">BRFM310</strain>
    </source>
</reference>
<protein>
    <recommendedName>
        <fullName evidence="2">glutathione transferase</fullName>
        <ecNumber evidence="2">2.5.1.18</ecNumber>
    </recommendedName>
</protein>
<dbReference type="Proteomes" id="UP000193067">
    <property type="component" value="Unassembled WGS sequence"/>
</dbReference>
<dbReference type="SFLD" id="SFLDS00019">
    <property type="entry name" value="Glutathione_Transferase_(cytos"/>
    <property type="match status" value="1"/>
</dbReference>
<dbReference type="GO" id="GO:0005634">
    <property type="term" value="C:nucleus"/>
    <property type="evidence" value="ECO:0007669"/>
    <property type="project" value="UniProtKB-ARBA"/>
</dbReference>
<dbReference type="InterPro" id="IPR040079">
    <property type="entry name" value="Glutathione_S-Trfase"/>
</dbReference>
<dbReference type="SUPFAM" id="SSF52833">
    <property type="entry name" value="Thioredoxin-like"/>
    <property type="match status" value="1"/>
</dbReference>
<evidence type="ECO:0000313" key="10">
    <source>
        <dbReference type="Proteomes" id="UP000193067"/>
    </source>
</evidence>
<evidence type="ECO:0000259" key="7">
    <source>
        <dbReference type="PROSITE" id="PS50404"/>
    </source>
</evidence>
<feature type="domain" description="GST C-terminal" evidence="8">
    <location>
        <begin position="94"/>
        <end position="224"/>
    </location>
</feature>
<dbReference type="FunFam" id="1.20.1050.130:FF:000016">
    <property type="entry name" value="Glutathione S-transferase 1"/>
    <property type="match status" value="1"/>
</dbReference>
<comment type="catalytic activity">
    <reaction evidence="4">
        <text>RX + glutathione = an S-substituted glutathione + a halide anion + H(+)</text>
        <dbReference type="Rhea" id="RHEA:16437"/>
        <dbReference type="ChEBI" id="CHEBI:15378"/>
        <dbReference type="ChEBI" id="CHEBI:16042"/>
        <dbReference type="ChEBI" id="CHEBI:17792"/>
        <dbReference type="ChEBI" id="CHEBI:57925"/>
        <dbReference type="ChEBI" id="CHEBI:90779"/>
        <dbReference type="EC" id="2.5.1.18"/>
    </reaction>
</comment>
<dbReference type="InterPro" id="IPR036282">
    <property type="entry name" value="Glutathione-S-Trfase_C_sf"/>
</dbReference>
<evidence type="ECO:0000256" key="4">
    <source>
        <dbReference type="ARBA" id="ARBA00047960"/>
    </source>
</evidence>
<dbReference type="STRING" id="1353009.A0A1Y2IJL5"/>
<dbReference type="SFLD" id="SFLDG01151">
    <property type="entry name" value="Main.2:_Nu-like"/>
    <property type="match status" value="1"/>
</dbReference>
<dbReference type="PANTHER" id="PTHR44051:SF3">
    <property type="entry name" value="TRANSCRIPTIONAL REGULATOR URE2"/>
    <property type="match status" value="1"/>
</dbReference>
<comment type="similarity">
    <text evidence="1 6">Belongs to the GST superfamily.</text>
</comment>
<dbReference type="InterPro" id="IPR010987">
    <property type="entry name" value="Glutathione-S-Trfase_C-like"/>
</dbReference>
<evidence type="ECO:0000259" key="8">
    <source>
        <dbReference type="PROSITE" id="PS50405"/>
    </source>
</evidence>
<accession>A0A1Y2IJL5</accession>
<dbReference type="SFLD" id="SFLDG00358">
    <property type="entry name" value="Main_(cytGST)"/>
    <property type="match status" value="1"/>
</dbReference>
<dbReference type="GO" id="GO:0005737">
    <property type="term" value="C:cytoplasm"/>
    <property type="evidence" value="ECO:0007669"/>
    <property type="project" value="UniProtKB-ARBA"/>
</dbReference>
<evidence type="ECO:0000256" key="3">
    <source>
        <dbReference type="ARBA" id="ARBA00022679"/>
    </source>
</evidence>
<gene>
    <name evidence="9" type="ORF">PYCCODRAFT_1469179</name>
</gene>
<dbReference type="PROSITE" id="PS50405">
    <property type="entry name" value="GST_CTER"/>
    <property type="match status" value="1"/>
</dbReference>
<dbReference type="PROSITE" id="PS50404">
    <property type="entry name" value="GST_NTER"/>
    <property type="match status" value="1"/>
</dbReference>
<name>A0A1Y2IJL5_TRAC3</name>
<dbReference type="OrthoDB" id="422574at2759"/>
<dbReference type="AlphaFoldDB" id="A0A1Y2IJL5"/>
<comment type="function">
    <text evidence="5">Involved in the oxidative stress response and detoxification.</text>
</comment>
<dbReference type="CDD" id="cd03048">
    <property type="entry name" value="GST_N_Ure2p_like"/>
    <property type="match status" value="1"/>
</dbReference>
<sequence>MSQPHFTLYSHKTGPNGWKVAMVLEELGLTYTTIYLDFQKGEHKSPEHTALNPNGRVPTLIDHRNNDFVLWESNAIITYLVEKYDPQGKVSVKDFEGKMHQLQWLFFQASGQGPYFGQAGWFKIYHGEPVPSAIARYQKEILRVFGVLESVLAQRAWLVGDKCTVADLSFIPWNKAAVVFLLNDCSEFHGLEKDFPALNKWHNALLDREAVRKVYSMQDQLLKA</sequence>
<evidence type="ECO:0000256" key="2">
    <source>
        <dbReference type="ARBA" id="ARBA00012452"/>
    </source>
</evidence>
<evidence type="ECO:0000256" key="1">
    <source>
        <dbReference type="ARBA" id="ARBA00007409"/>
    </source>
</evidence>
<dbReference type="Pfam" id="PF02798">
    <property type="entry name" value="GST_N"/>
    <property type="match status" value="1"/>
</dbReference>
<dbReference type="InterPro" id="IPR036249">
    <property type="entry name" value="Thioredoxin-like_sf"/>
</dbReference>
<evidence type="ECO:0000256" key="6">
    <source>
        <dbReference type="RuleBase" id="RU003494"/>
    </source>
</evidence>
<evidence type="ECO:0000313" key="9">
    <source>
        <dbReference type="EMBL" id="OSD00743.1"/>
    </source>
</evidence>
<dbReference type="PANTHER" id="PTHR44051">
    <property type="entry name" value="GLUTATHIONE S-TRANSFERASE-RELATED"/>
    <property type="match status" value="1"/>
</dbReference>
<dbReference type="FunFam" id="3.40.30.10:FF:000039">
    <property type="entry name" value="Glutathione S-transferase domain"/>
    <property type="match status" value="1"/>
</dbReference>
<dbReference type="Gene3D" id="1.20.1050.130">
    <property type="match status" value="1"/>
</dbReference>
<dbReference type="SUPFAM" id="SSF47616">
    <property type="entry name" value="GST C-terminal domain-like"/>
    <property type="match status" value="1"/>
</dbReference>
<proteinExistence type="inferred from homology"/>
<keyword evidence="3 9" id="KW-0808">Transferase</keyword>
<dbReference type="Pfam" id="PF00043">
    <property type="entry name" value="GST_C"/>
    <property type="match status" value="1"/>
</dbReference>